<evidence type="ECO:0000313" key="3">
    <source>
        <dbReference type="Proteomes" id="UP001055439"/>
    </source>
</evidence>
<feature type="region of interest" description="Disordered" evidence="1">
    <location>
        <begin position="33"/>
        <end position="59"/>
    </location>
</feature>
<accession>A0A9E7HNB7</accession>
<reference evidence="2" key="1">
    <citation type="submission" date="2022-05" db="EMBL/GenBank/DDBJ databases">
        <title>The Musa troglodytarum L. genome provides insights into the mechanism of non-climacteric behaviour and enrichment of carotenoids.</title>
        <authorList>
            <person name="Wang J."/>
        </authorList>
    </citation>
    <scope>NUCLEOTIDE SEQUENCE</scope>
    <source>
        <tissue evidence="2">Leaf</tissue>
    </source>
</reference>
<dbReference type="AlphaFoldDB" id="A0A9E7HNB7"/>
<evidence type="ECO:0000256" key="1">
    <source>
        <dbReference type="SAM" id="MobiDB-lite"/>
    </source>
</evidence>
<keyword evidence="3" id="KW-1185">Reference proteome</keyword>
<gene>
    <name evidence="2" type="ORF">MUK42_16015</name>
</gene>
<organism evidence="2 3">
    <name type="scientific">Musa troglodytarum</name>
    <name type="common">fe'i banana</name>
    <dbReference type="NCBI Taxonomy" id="320322"/>
    <lineage>
        <taxon>Eukaryota</taxon>
        <taxon>Viridiplantae</taxon>
        <taxon>Streptophyta</taxon>
        <taxon>Embryophyta</taxon>
        <taxon>Tracheophyta</taxon>
        <taxon>Spermatophyta</taxon>
        <taxon>Magnoliopsida</taxon>
        <taxon>Liliopsida</taxon>
        <taxon>Zingiberales</taxon>
        <taxon>Musaceae</taxon>
        <taxon>Musa</taxon>
    </lineage>
</organism>
<proteinExistence type="predicted"/>
<dbReference type="EMBL" id="CP097510">
    <property type="protein sequence ID" value="URE37676.1"/>
    <property type="molecule type" value="Genomic_DNA"/>
</dbReference>
<protein>
    <submittedName>
        <fullName evidence="2">Uncharacterized protein</fullName>
    </submittedName>
</protein>
<name>A0A9E7HNB7_9LILI</name>
<evidence type="ECO:0000313" key="2">
    <source>
        <dbReference type="EMBL" id="URE37676.1"/>
    </source>
</evidence>
<dbReference type="Proteomes" id="UP001055439">
    <property type="component" value="Chromosome 8"/>
</dbReference>
<sequence>MWKVAYAPSRQLLSYLAGKKQVRTTRNVKTISLRKEDFPKKGKSRQVGSAKEPSNSVLK</sequence>